<dbReference type="EMBL" id="KN837139">
    <property type="protein sequence ID" value="KIJ41115.1"/>
    <property type="molecule type" value="Genomic_DNA"/>
</dbReference>
<dbReference type="PANTHER" id="PTHR37842:SF2">
    <property type="entry name" value="GYLCOSYL HYDROLASE 115 C-TERMINAL DOMAIN-CONTAINING PROTEIN"/>
    <property type="match status" value="1"/>
</dbReference>
<dbReference type="InterPro" id="IPR042301">
    <property type="entry name" value="GH115_sf"/>
</dbReference>
<accession>A0A0C9VRW8</accession>
<dbReference type="Proteomes" id="UP000054279">
    <property type="component" value="Unassembled WGS sequence"/>
</dbReference>
<dbReference type="PANTHER" id="PTHR37842">
    <property type="match status" value="1"/>
</dbReference>
<sequence length="478" mass="52581">MRSSLSLAVLGSLVACVHALSSALNCVSTTSKSGSIPLASSGNVAPLFFAPNEWPAVQRAANDFVTDIRRVTGLTGKLTNVTSTSTLTSQIKNNVPVLIGTLGSSSLIDSVISHAGDAAKPFTAINGSWEAYHAQILSNPLPGVSQAYVIVGADRRGTMFALYELSEQMGVSPWFWWADVPIKQSKSVFLTSTPCAHGSPTVKYRGIFLNDEQPALQNWAAEKFSNNFGGTAGTAVGGDAEFGAMDDPTKAASGTVAGAPFNRFFYTKLFELMLRLKANYLWPAQWGSSFGVDDKLNQFWADYYGIVMGTSHEEPMMRSIPNEWNEFGSGPWDFSANAANITQFWINGTKRAKGFEEIYTVGMRGNGDEPLSEGQDISLLENVVEVQRNIISQVYNITDVTKIPQVWTLYKEVEGFYDDGMRVEDDITLMWTDDNWGNIRRFPLPSERNRTGGSGVYYHVDYVGDPRDYKWIQVMLSF</sequence>
<name>A0A0C9VRW8_SPHS4</name>
<keyword evidence="4" id="KW-1185">Reference proteome</keyword>
<keyword evidence="2" id="KW-0732">Signal</keyword>
<protein>
    <submittedName>
        <fullName evidence="3">Glycoside hydrolase family 115 protein</fullName>
    </submittedName>
</protein>
<organism evidence="3 4">
    <name type="scientific">Sphaerobolus stellatus (strain SS14)</name>
    <dbReference type="NCBI Taxonomy" id="990650"/>
    <lineage>
        <taxon>Eukaryota</taxon>
        <taxon>Fungi</taxon>
        <taxon>Dikarya</taxon>
        <taxon>Basidiomycota</taxon>
        <taxon>Agaricomycotina</taxon>
        <taxon>Agaricomycetes</taxon>
        <taxon>Phallomycetidae</taxon>
        <taxon>Geastrales</taxon>
        <taxon>Sphaerobolaceae</taxon>
        <taxon>Sphaerobolus</taxon>
    </lineage>
</organism>
<dbReference type="InterPro" id="IPR029018">
    <property type="entry name" value="Hex-like_dom2"/>
</dbReference>
<dbReference type="HOGENOM" id="CLU_004852_3_0_1"/>
<feature type="chain" id="PRO_5002205577" evidence="2">
    <location>
        <begin position="20"/>
        <end position="478"/>
    </location>
</feature>
<evidence type="ECO:0000256" key="2">
    <source>
        <dbReference type="SAM" id="SignalP"/>
    </source>
</evidence>
<dbReference type="PROSITE" id="PS51257">
    <property type="entry name" value="PROKAR_LIPOPROTEIN"/>
    <property type="match status" value="1"/>
</dbReference>
<keyword evidence="1 3" id="KW-0378">Hydrolase</keyword>
<proteinExistence type="predicted"/>
<dbReference type="GO" id="GO:0016787">
    <property type="term" value="F:hydrolase activity"/>
    <property type="evidence" value="ECO:0007669"/>
    <property type="project" value="UniProtKB-KW"/>
</dbReference>
<feature type="signal peptide" evidence="2">
    <location>
        <begin position="1"/>
        <end position="19"/>
    </location>
</feature>
<gene>
    <name evidence="3" type="ORF">M422DRAFT_780523</name>
</gene>
<dbReference type="Gene3D" id="3.30.379.10">
    <property type="entry name" value="Chitobiase/beta-hexosaminidase domain 2-like"/>
    <property type="match status" value="1"/>
</dbReference>
<evidence type="ECO:0000313" key="4">
    <source>
        <dbReference type="Proteomes" id="UP000054279"/>
    </source>
</evidence>
<dbReference type="Pfam" id="PF15979">
    <property type="entry name" value="Glyco_hydro_115"/>
    <property type="match status" value="1"/>
</dbReference>
<evidence type="ECO:0000256" key="1">
    <source>
        <dbReference type="ARBA" id="ARBA00022801"/>
    </source>
</evidence>
<dbReference type="InterPro" id="IPR031924">
    <property type="entry name" value="GH115"/>
</dbReference>
<evidence type="ECO:0000313" key="3">
    <source>
        <dbReference type="EMBL" id="KIJ41115.1"/>
    </source>
</evidence>
<dbReference type="Gene3D" id="3.20.20.520">
    <property type="entry name" value="Glycosyl hydrolase family 115"/>
    <property type="match status" value="1"/>
</dbReference>
<dbReference type="OrthoDB" id="4849794at2759"/>
<reference evidence="3 4" key="1">
    <citation type="submission" date="2014-06" db="EMBL/GenBank/DDBJ databases">
        <title>Evolutionary Origins and Diversification of the Mycorrhizal Mutualists.</title>
        <authorList>
            <consortium name="DOE Joint Genome Institute"/>
            <consortium name="Mycorrhizal Genomics Consortium"/>
            <person name="Kohler A."/>
            <person name="Kuo A."/>
            <person name="Nagy L.G."/>
            <person name="Floudas D."/>
            <person name="Copeland A."/>
            <person name="Barry K.W."/>
            <person name="Cichocki N."/>
            <person name="Veneault-Fourrey C."/>
            <person name="LaButti K."/>
            <person name="Lindquist E.A."/>
            <person name="Lipzen A."/>
            <person name="Lundell T."/>
            <person name="Morin E."/>
            <person name="Murat C."/>
            <person name="Riley R."/>
            <person name="Ohm R."/>
            <person name="Sun H."/>
            <person name="Tunlid A."/>
            <person name="Henrissat B."/>
            <person name="Grigoriev I.V."/>
            <person name="Hibbett D.S."/>
            <person name="Martin F."/>
        </authorList>
    </citation>
    <scope>NUCLEOTIDE SEQUENCE [LARGE SCALE GENOMIC DNA]</scope>
    <source>
        <strain evidence="3 4">SS14</strain>
    </source>
</reference>
<dbReference type="AlphaFoldDB" id="A0A0C9VRW8"/>